<evidence type="ECO:0000313" key="2">
    <source>
        <dbReference type="Proteomes" id="UP000838878"/>
    </source>
</evidence>
<dbReference type="AlphaFoldDB" id="A0A8J9YAP1"/>
<name>A0A8J9YAP1_9NEOP</name>
<dbReference type="OrthoDB" id="26525at2759"/>
<reference evidence="1" key="1">
    <citation type="submission" date="2021-12" db="EMBL/GenBank/DDBJ databases">
        <authorList>
            <person name="Martin H S."/>
        </authorList>
    </citation>
    <scope>NUCLEOTIDE SEQUENCE</scope>
</reference>
<sequence>MTNKDDDEDSTCNPRVAALLAVHLVSQVLDEAFIIVNAAKESGEPWKYSSSLKKLRNQYLCDESHDTNLTFTVSRGDNRYIYENVKNITSSTVATSTPQKMDNTNTKRKNEASIIGQGDEEFEVKNHELRKSTSMFINHLFDMSDVERVIICEEPCVQDTIMSDENLPGILKKIVESYVESAVDIAFARQIDELGKNAEKSLQISEHSSYSFLEDAYFAEINKDFMIYEYPQNQGHKESIKWKTENINCEVEEYSEIRYNERNDIEPVKMYEDAYLTLNRDYEQYSEEEEPVLQDPKSISLQEVELITTNTPSNVTPRQDEKALVAVSGVSTSGTRKSSLARRCRIQGARLLSCLRGWWWRRKLLGRRKAITTELYILQKVHAGSIRGLCPLSPDARRRASSLLDQRNLRTPSPSRSVAWKFNTVNEALVHSSRWKDFGYKMSLNENDEF</sequence>
<keyword evidence="2" id="KW-1185">Reference proteome</keyword>
<proteinExistence type="predicted"/>
<dbReference type="Proteomes" id="UP000838878">
    <property type="component" value="Chromosome 4"/>
</dbReference>
<gene>
    <name evidence="1" type="ORF">BINO364_LOCUS9525</name>
</gene>
<evidence type="ECO:0000313" key="1">
    <source>
        <dbReference type="EMBL" id="CAH0723734.1"/>
    </source>
</evidence>
<dbReference type="EMBL" id="OV170224">
    <property type="protein sequence ID" value="CAH0723734.1"/>
    <property type="molecule type" value="Genomic_DNA"/>
</dbReference>
<feature type="non-terminal residue" evidence="1">
    <location>
        <position position="450"/>
    </location>
</feature>
<accession>A0A8J9YAP1</accession>
<organism evidence="1 2">
    <name type="scientific">Brenthis ino</name>
    <name type="common">lesser marbled fritillary</name>
    <dbReference type="NCBI Taxonomy" id="405034"/>
    <lineage>
        <taxon>Eukaryota</taxon>
        <taxon>Metazoa</taxon>
        <taxon>Ecdysozoa</taxon>
        <taxon>Arthropoda</taxon>
        <taxon>Hexapoda</taxon>
        <taxon>Insecta</taxon>
        <taxon>Pterygota</taxon>
        <taxon>Neoptera</taxon>
        <taxon>Endopterygota</taxon>
        <taxon>Lepidoptera</taxon>
        <taxon>Glossata</taxon>
        <taxon>Ditrysia</taxon>
        <taxon>Papilionoidea</taxon>
        <taxon>Nymphalidae</taxon>
        <taxon>Heliconiinae</taxon>
        <taxon>Argynnini</taxon>
        <taxon>Brenthis</taxon>
    </lineage>
</organism>
<protein>
    <submittedName>
        <fullName evidence="1">Uncharacterized protein</fullName>
    </submittedName>
</protein>